<evidence type="ECO:0000259" key="1">
    <source>
        <dbReference type="PROSITE" id="PS00028"/>
    </source>
</evidence>
<dbReference type="InterPro" id="IPR013087">
    <property type="entry name" value="Znf_C2H2_type"/>
</dbReference>
<name>A0A0L8HL53_OCTBM</name>
<accession>A0A0L8HL53</accession>
<dbReference type="PROSITE" id="PS00028">
    <property type="entry name" value="ZINC_FINGER_C2H2_1"/>
    <property type="match status" value="1"/>
</dbReference>
<reference evidence="2" key="1">
    <citation type="submission" date="2015-07" db="EMBL/GenBank/DDBJ databases">
        <title>MeaNS - Measles Nucleotide Surveillance Program.</title>
        <authorList>
            <person name="Tran T."/>
            <person name="Druce J."/>
        </authorList>
    </citation>
    <scope>NUCLEOTIDE SEQUENCE</scope>
    <source>
        <strain evidence="2">UCB-OBI-ISO-001</strain>
        <tissue evidence="2">Gonad</tissue>
    </source>
</reference>
<protein>
    <recommendedName>
        <fullName evidence="1">C2H2-type domain-containing protein</fullName>
    </recommendedName>
</protein>
<dbReference type="EMBL" id="KQ417881">
    <property type="protein sequence ID" value="KOF89978.1"/>
    <property type="molecule type" value="Genomic_DNA"/>
</dbReference>
<dbReference type="AlphaFoldDB" id="A0A0L8HL53"/>
<organism evidence="2">
    <name type="scientific">Octopus bimaculoides</name>
    <name type="common">California two-spotted octopus</name>
    <dbReference type="NCBI Taxonomy" id="37653"/>
    <lineage>
        <taxon>Eukaryota</taxon>
        <taxon>Metazoa</taxon>
        <taxon>Spiralia</taxon>
        <taxon>Lophotrochozoa</taxon>
        <taxon>Mollusca</taxon>
        <taxon>Cephalopoda</taxon>
        <taxon>Coleoidea</taxon>
        <taxon>Octopodiformes</taxon>
        <taxon>Octopoda</taxon>
        <taxon>Incirrata</taxon>
        <taxon>Octopodidae</taxon>
        <taxon>Octopus</taxon>
    </lineage>
</organism>
<evidence type="ECO:0000313" key="2">
    <source>
        <dbReference type="EMBL" id="KOF89978.1"/>
    </source>
</evidence>
<gene>
    <name evidence="2" type="ORF">OCBIM_22012176mg</name>
</gene>
<sequence length="119" mass="13584">MACLACLVMYSQLEDGRCSVSGQHKCFKDHLKAMLKKCHIIPDSLESVVADCTSWHNAYKTGTTKLQEDLLQSEVARYAWRYVQNLGSQQQQGFTCSTCRCICLSRIGLYSHQRSHNYK</sequence>
<feature type="domain" description="C2H2-type" evidence="1">
    <location>
        <begin position="96"/>
        <end position="116"/>
    </location>
</feature>
<proteinExistence type="predicted"/>